<dbReference type="AlphaFoldDB" id="A0A9K3GZ57"/>
<dbReference type="Proteomes" id="UP000215914">
    <property type="component" value="Unassembled WGS sequence"/>
</dbReference>
<name>A0A9K3GZ57_HELAN</name>
<gene>
    <name evidence="2" type="ORF">HanXRQr2_Chr16g0735001</name>
</gene>
<dbReference type="EMBL" id="MNCJ02000331">
    <property type="protein sequence ID" value="KAF5758919.1"/>
    <property type="molecule type" value="Genomic_DNA"/>
</dbReference>
<evidence type="ECO:0000313" key="3">
    <source>
        <dbReference type="Proteomes" id="UP000215914"/>
    </source>
</evidence>
<feature type="region of interest" description="Disordered" evidence="1">
    <location>
        <begin position="108"/>
        <end position="128"/>
    </location>
</feature>
<reference evidence="2" key="1">
    <citation type="journal article" date="2017" name="Nature">
        <title>The sunflower genome provides insights into oil metabolism, flowering and Asterid evolution.</title>
        <authorList>
            <person name="Badouin H."/>
            <person name="Gouzy J."/>
            <person name="Grassa C.J."/>
            <person name="Murat F."/>
            <person name="Staton S.E."/>
            <person name="Cottret L."/>
            <person name="Lelandais-Briere C."/>
            <person name="Owens G.L."/>
            <person name="Carrere S."/>
            <person name="Mayjonade B."/>
            <person name="Legrand L."/>
            <person name="Gill N."/>
            <person name="Kane N.C."/>
            <person name="Bowers J.E."/>
            <person name="Hubner S."/>
            <person name="Bellec A."/>
            <person name="Berard A."/>
            <person name="Berges H."/>
            <person name="Blanchet N."/>
            <person name="Boniface M.C."/>
            <person name="Brunel D."/>
            <person name="Catrice O."/>
            <person name="Chaidir N."/>
            <person name="Claudel C."/>
            <person name="Donnadieu C."/>
            <person name="Faraut T."/>
            <person name="Fievet G."/>
            <person name="Helmstetter N."/>
            <person name="King M."/>
            <person name="Knapp S.J."/>
            <person name="Lai Z."/>
            <person name="Le Paslier M.C."/>
            <person name="Lippi Y."/>
            <person name="Lorenzon L."/>
            <person name="Mandel J.R."/>
            <person name="Marage G."/>
            <person name="Marchand G."/>
            <person name="Marquand E."/>
            <person name="Bret-Mestries E."/>
            <person name="Morien E."/>
            <person name="Nambeesan S."/>
            <person name="Nguyen T."/>
            <person name="Pegot-Espagnet P."/>
            <person name="Pouilly N."/>
            <person name="Raftis F."/>
            <person name="Sallet E."/>
            <person name="Schiex T."/>
            <person name="Thomas J."/>
            <person name="Vandecasteele C."/>
            <person name="Vares D."/>
            <person name="Vear F."/>
            <person name="Vautrin S."/>
            <person name="Crespi M."/>
            <person name="Mangin B."/>
            <person name="Burke J.M."/>
            <person name="Salse J."/>
            <person name="Munos S."/>
            <person name="Vincourt P."/>
            <person name="Rieseberg L.H."/>
            <person name="Langlade N.B."/>
        </authorList>
    </citation>
    <scope>NUCLEOTIDE SEQUENCE</scope>
    <source>
        <tissue evidence="2">Leaves</tissue>
    </source>
</reference>
<protein>
    <submittedName>
        <fullName evidence="2">Uncharacterized protein</fullName>
    </submittedName>
</protein>
<keyword evidence="3" id="KW-1185">Reference proteome</keyword>
<dbReference type="Gramene" id="mRNA:HanXRQr2_Chr16g0735001">
    <property type="protein sequence ID" value="mRNA:HanXRQr2_Chr16g0735001"/>
    <property type="gene ID" value="HanXRQr2_Chr16g0735001"/>
</dbReference>
<sequence>MRDYGVVYIANAILNAPEEYDTVLVLRAKARDAGYKAAYTECLTHVNSVPEKKFTDEQGCAREVDTKGELKAASDAYNTLVIPILAQVEECLAADNYVDHLRDLFEPEADAEGETKGEGQGDSGRCAL</sequence>
<proteinExistence type="predicted"/>
<accession>A0A9K3GZ57</accession>
<organism evidence="2 3">
    <name type="scientific">Helianthus annuus</name>
    <name type="common">Common sunflower</name>
    <dbReference type="NCBI Taxonomy" id="4232"/>
    <lineage>
        <taxon>Eukaryota</taxon>
        <taxon>Viridiplantae</taxon>
        <taxon>Streptophyta</taxon>
        <taxon>Embryophyta</taxon>
        <taxon>Tracheophyta</taxon>
        <taxon>Spermatophyta</taxon>
        <taxon>Magnoliopsida</taxon>
        <taxon>eudicotyledons</taxon>
        <taxon>Gunneridae</taxon>
        <taxon>Pentapetalae</taxon>
        <taxon>asterids</taxon>
        <taxon>campanulids</taxon>
        <taxon>Asterales</taxon>
        <taxon>Asteraceae</taxon>
        <taxon>Asteroideae</taxon>
        <taxon>Heliantheae alliance</taxon>
        <taxon>Heliantheae</taxon>
        <taxon>Helianthus</taxon>
    </lineage>
</organism>
<evidence type="ECO:0000313" key="2">
    <source>
        <dbReference type="EMBL" id="KAF5758919.1"/>
    </source>
</evidence>
<evidence type="ECO:0000256" key="1">
    <source>
        <dbReference type="SAM" id="MobiDB-lite"/>
    </source>
</evidence>
<comment type="caution">
    <text evidence="2">The sequence shown here is derived from an EMBL/GenBank/DDBJ whole genome shotgun (WGS) entry which is preliminary data.</text>
</comment>
<reference evidence="2" key="2">
    <citation type="submission" date="2020-06" db="EMBL/GenBank/DDBJ databases">
        <title>Helianthus annuus Genome sequencing and assembly Release 2.</title>
        <authorList>
            <person name="Gouzy J."/>
            <person name="Langlade N."/>
            <person name="Munos S."/>
        </authorList>
    </citation>
    <scope>NUCLEOTIDE SEQUENCE</scope>
    <source>
        <tissue evidence="2">Leaves</tissue>
    </source>
</reference>